<proteinExistence type="predicted"/>
<dbReference type="AlphaFoldDB" id="A0A5P8W7M6"/>
<evidence type="ECO:0000313" key="2">
    <source>
        <dbReference type="Proteomes" id="UP000326678"/>
    </source>
</evidence>
<protein>
    <submittedName>
        <fullName evidence="1">Uncharacterized protein</fullName>
    </submittedName>
</protein>
<dbReference type="Proteomes" id="UP000326678">
    <property type="component" value="Chromosome Gxm1"/>
</dbReference>
<evidence type="ECO:0000313" key="1">
    <source>
        <dbReference type="EMBL" id="QFS48783.1"/>
    </source>
</evidence>
<dbReference type="KEGG" id="nsh:GXM_06277"/>
<accession>A0A5P8W7M6</accession>
<reference evidence="1 2" key="1">
    <citation type="submission" date="2019-10" db="EMBL/GenBank/DDBJ databases">
        <title>Genomic and transcriptomic insights into the perfect genentic adaptation of a filamentous nitrogen-fixing cyanobacterium to rice fields.</title>
        <authorList>
            <person name="Chen Z."/>
        </authorList>
    </citation>
    <scope>NUCLEOTIDE SEQUENCE [LARGE SCALE GENOMIC DNA]</scope>
    <source>
        <strain evidence="1">CCNUC1</strain>
    </source>
</reference>
<organism evidence="1 2">
    <name type="scientific">Nostoc sphaeroides CCNUC1</name>
    <dbReference type="NCBI Taxonomy" id="2653204"/>
    <lineage>
        <taxon>Bacteria</taxon>
        <taxon>Bacillati</taxon>
        <taxon>Cyanobacteriota</taxon>
        <taxon>Cyanophyceae</taxon>
        <taxon>Nostocales</taxon>
        <taxon>Nostocaceae</taxon>
        <taxon>Nostoc</taxon>
    </lineage>
</organism>
<dbReference type="EMBL" id="CP045226">
    <property type="protein sequence ID" value="QFS48783.1"/>
    <property type="molecule type" value="Genomic_DNA"/>
</dbReference>
<sequence>MRRGFRQRVAHCSGFGRKEAVRSLDLLIRILPRDTLYNHTAKSHIFFRALRGNQ</sequence>
<name>A0A5P8W7M6_9NOSO</name>
<keyword evidence="2" id="KW-1185">Reference proteome</keyword>
<gene>
    <name evidence="1" type="ORF">GXM_06277</name>
</gene>